<feature type="chain" id="PRO_5017766069" description="diguanylate cyclase" evidence="5">
    <location>
        <begin position="20"/>
        <end position="1011"/>
    </location>
</feature>
<dbReference type="SMART" id="SM00267">
    <property type="entry name" value="GGDEF"/>
    <property type="match status" value="1"/>
</dbReference>
<evidence type="ECO:0000256" key="5">
    <source>
        <dbReference type="SAM" id="SignalP"/>
    </source>
</evidence>
<keyword evidence="5" id="KW-0732">Signal</keyword>
<dbReference type="PROSITE" id="PS50887">
    <property type="entry name" value="GGDEF"/>
    <property type="match status" value="1"/>
</dbReference>
<dbReference type="NCBIfam" id="TIGR00254">
    <property type="entry name" value="GGDEF"/>
    <property type="match status" value="1"/>
</dbReference>
<dbReference type="CDD" id="cd01949">
    <property type="entry name" value="GGDEF"/>
    <property type="match status" value="1"/>
</dbReference>
<evidence type="ECO:0000256" key="2">
    <source>
        <dbReference type="ARBA" id="ARBA00034247"/>
    </source>
</evidence>
<protein>
    <recommendedName>
        <fullName evidence="1">diguanylate cyclase</fullName>
        <ecNumber evidence="1">2.7.7.65</ecNumber>
    </recommendedName>
</protein>
<feature type="domain" description="GGDEF" evidence="6">
    <location>
        <begin position="841"/>
        <end position="980"/>
    </location>
</feature>
<dbReference type="Gene3D" id="3.30.70.270">
    <property type="match status" value="1"/>
</dbReference>
<dbReference type="InterPro" id="IPR050469">
    <property type="entry name" value="Diguanylate_Cyclase"/>
</dbReference>
<reference evidence="7 8" key="1">
    <citation type="submission" date="2018-08" db="EMBL/GenBank/DDBJ databases">
        <title>Wenzhouxiangella salilacus sp. nov., a novel bacterium isolated from a saline lake in Xinjiang Province, China.</title>
        <authorList>
            <person name="Han S."/>
        </authorList>
    </citation>
    <scope>NUCLEOTIDE SEQUENCE [LARGE SCALE GENOMIC DNA]</scope>
    <source>
        <strain evidence="7 8">XDB06</strain>
    </source>
</reference>
<dbReference type="SUPFAM" id="SSF55073">
    <property type="entry name" value="Nucleotide cyclase"/>
    <property type="match status" value="1"/>
</dbReference>
<dbReference type="InterPro" id="IPR000160">
    <property type="entry name" value="GGDEF_dom"/>
</dbReference>
<evidence type="ECO:0000259" key="6">
    <source>
        <dbReference type="PROSITE" id="PS50887"/>
    </source>
</evidence>
<dbReference type="PANTHER" id="PTHR45138:SF9">
    <property type="entry name" value="DIGUANYLATE CYCLASE DGCM-RELATED"/>
    <property type="match status" value="1"/>
</dbReference>
<sequence length="1011" mass="114468">MLAVFAGIVAALGCLPAHALAPDKAFHQYVRDTWSIEEGLPQISVTALVQGPDGYIWAGTQAGVARFDGVRFTSYDPRSSPDMPGMFIQALFVDSQDRIWTGTYKGAAVFRDGGFHGVDDGFGREIDVFQFAETMHGELLLASDQGLMRLAGDAFKQLAGDPGDPLRSVFTHDDRIFAGGYGVIHVLRDGEWRAIPLDGALDSALVNDFAHYDGRIWAATTRGLLYLDEDEAWQRFEVPGRLEDLVIETLHVDRDGNFWLGAAGQLLRIQGRELVESISDETAYAHGSVLAIAEDHEGNLWLGSRWDGLARLWNGWVFRYDKPEGLHNSLVWSVARDEQGSVWTGTMDGLAVMRNGRFEQLVAGSEQPHPHAYTLLPEKERVWVGTRTGLYWWNREQARVEKPPAFGVLDSAQVNGIIPRDGEYWLATTEGVWRWDGEAMHRMAPSGDLGGRDVRLLYETRDGELLAGTRRGLLYWHHGRFLQMRGVAEGRDVTAIQEMSDGRMVVGTLDEKLYVGRDGTWQEFDEDDGLPVNSPFALGEADGRLWVAGIRGIYELELDSIQRYIDGEIDALPGRMVLHERGDVPGAQKGYCCNGAGNAKGFMHDGEFWLPTRGGIVHLVPERIHRNPEPPLVHVDRVRVMRQWRSIEPGESFDLAADHRDLAFGFAVMSYQDPTSVQLEYRLEGFRNEWQRLDEPMQRQAIYTNLPAGRFTLQVRASNNAGVWIEEPAALSFRIQPYVWETVWFQTLMLFIVLFLIWLGFNYRLRQLQRHRRELEATVAERTEELRVANEHLRDYSARLETASMTDPLTRLWNRRYLQSQLPADLAHFHRELSKPQFSGSVMAFAIVDIDLFKEFNDRYGHDVGDEVLQQFAQLLQDLVRTGDYVVRWGGEEFLIVFRPMPAEEVPRVATRIIEAIGTHEFVIDSGRILRLTASMGLAEYPPFRDTPSALDWHQTVTLADKALLYVKQEGRDGWCRIKPTPWVEPVTLAGRLDLPLTELIEAEEVSVERG</sequence>
<dbReference type="SUPFAM" id="SSF63829">
    <property type="entry name" value="Calcium-dependent phosphotriesterase"/>
    <property type="match status" value="2"/>
</dbReference>
<organism evidence="7 8">
    <name type="scientific">Wenzhouxiangella sediminis</name>
    <dbReference type="NCBI Taxonomy" id="1792836"/>
    <lineage>
        <taxon>Bacteria</taxon>
        <taxon>Pseudomonadati</taxon>
        <taxon>Pseudomonadota</taxon>
        <taxon>Gammaproteobacteria</taxon>
        <taxon>Chromatiales</taxon>
        <taxon>Wenzhouxiangellaceae</taxon>
        <taxon>Wenzhouxiangella</taxon>
    </lineage>
</organism>
<comment type="caution">
    <text evidence="7">The sequence shown here is derived from an EMBL/GenBank/DDBJ whole genome shotgun (WGS) entry which is preliminary data.</text>
</comment>
<feature type="signal peptide" evidence="5">
    <location>
        <begin position="1"/>
        <end position="19"/>
    </location>
</feature>
<keyword evidence="8" id="KW-1185">Reference proteome</keyword>
<keyword evidence="4" id="KW-1133">Transmembrane helix</keyword>
<evidence type="ECO:0000313" key="8">
    <source>
        <dbReference type="Proteomes" id="UP000260351"/>
    </source>
</evidence>
<keyword evidence="4" id="KW-0472">Membrane</keyword>
<dbReference type="Pfam" id="PF07494">
    <property type="entry name" value="Reg_prop"/>
    <property type="match status" value="1"/>
</dbReference>
<dbReference type="PANTHER" id="PTHR45138">
    <property type="entry name" value="REGULATORY COMPONENTS OF SENSORY TRANSDUCTION SYSTEM"/>
    <property type="match status" value="1"/>
</dbReference>
<dbReference type="Gene3D" id="2.130.10.10">
    <property type="entry name" value="YVTN repeat-like/Quinoprotein amine dehydrogenase"/>
    <property type="match status" value="3"/>
</dbReference>
<dbReference type="InterPro" id="IPR011110">
    <property type="entry name" value="Reg_prop"/>
</dbReference>
<evidence type="ECO:0000256" key="3">
    <source>
        <dbReference type="SAM" id="Coils"/>
    </source>
</evidence>
<gene>
    <name evidence="7" type="ORF">DZC52_12135</name>
</gene>
<dbReference type="InterPro" id="IPR015943">
    <property type="entry name" value="WD40/YVTN_repeat-like_dom_sf"/>
</dbReference>
<dbReference type="EMBL" id="QUZK01000045">
    <property type="protein sequence ID" value="RFF29553.1"/>
    <property type="molecule type" value="Genomic_DNA"/>
</dbReference>
<dbReference type="AlphaFoldDB" id="A0A3E1K697"/>
<keyword evidence="3" id="KW-0175">Coiled coil</keyword>
<evidence type="ECO:0000256" key="4">
    <source>
        <dbReference type="SAM" id="Phobius"/>
    </source>
</evidence>
<accession>A0A3E1K697</accession>
<dbReference type="Proteomes" id="UP000260351">
    <property type="component" value="Unassembled WGS sequence"/>
</dbReference>
<dbReference type="Gene3D" id="2.60.40.10">
    <property type="entry name" value="Immunoglobulins"/>
    <property type="match status" value="1"/>
</dbReference>
<proteinExistence type="predicted"/>
<dbReference type="InterPro" id="IPR029787">
    <property type="entry name" value="Nucleotide_cyclase"/>
</dbReference>
<feature type="coiled-coil region" evidence="3">
    <location>
        <begin position="765"/>
        <end position="792"/>
    </location>
</feature>
<evidence type="ECO:0000256" key="1">
    <source>
        <dbReference type="ARBA" id="ARBA00012528"/>
    </source>
</evidence>
<dbReference type="InterPro" id="IPR043128">
    <property type="entry name" value="Rev_trsase/Diguanyl_cyclase"/>
</dbReference>
<comment type="catalytic activity">
    <reaction evidence="2">
        <text>2 GTP = 3',3'-c-di-GMP + 2 diphosphate</text>
        <dbReference type="Rhea" id="RHEA:24898"/>
        <dbReference type="ChEBI" id="CHEBI:33019"/>
        <dbReference type="ChEBI" id="CHEBI:37565"/>
        <dbReference type="ChEBI" id="CHEBI:58805"/>
        <dbReference type="EC" id="2.7.7.65"/>
    </reaction>
</comment>
<dbReference type="InterPro" id="IPR011123">
    <property type="entry name" value="Y_Y_Y"/>
</dbReference>
<dbReference type="InterPro" id="IPR013783">
    <property type="entry name" value="Ig-like_fold"/>
</dbReference>
<evidence type="ECO:0000313" key="7">
    <source>
        <dbReference type="EMBL" id="RFF29553.1"/>
    </source>
</evidence>
<dbReference type="EC" id="2.7.7.65" evidence="1"/>
<dbReference type="Pfam" id="PF00990">
    <property type="entry name" value="GGDEF"/>
    <property type="match status" value="1"/>
</dbReference>
<name>A0A3E1K697_9GAMM</name>
<dbReference type="GO" id="GO:0052621">
    <property type="term" value="F:diguanylate cyclase activity"/>
    <property type="evidence" value="ECO:0007669"/>
    <property type="project" value="UniProtKB-EC"/>
</dbReference>
<dbReference type="Pfam" id="PF07495">
    <property type="entry name" value="Y_Y_Y"/>
    <property type="match status" value="1"/>
</dbReference>
<keyword evidence="4" id="KW-0812">Transmembrane</keyword>
<feature type="transmembrane region" description="Helical" evidence="4">
    <location>
        <begin position="743"/>
        <end position="763"/>
    </location>
</feature>